<evidence type="ECO:0000256" key="1">
    <source>
        <dbReference type="SAM" id="Phobius"/>
    </source>
</evidence>
<gene>
    <name evidence="4" type="ORF">OFBG_00335</name>
</gene>
<protein>
    <submittedName>
        <fullName evidence="4">Uncharacterized protein</fullName>
    </submittedName>
</protein>
<proteinExistence type="predicted"/>
<keyword evidence="5" id="KW-1185">Reference proteome</keyword>
<dbReference type="Proteomes" id="UP000005089">
    <property type="component" value="Unassembled WGS sequence"/>
</dbReference>
<dbReference type="NCBIfam" id="NF040662">
    <property type="entry name" value="attach_TipJ_rel"/>
    <property type="match status" value="1"/>
</dbReference>
<feature type="domain" description="Tip attachment protein J HDII-ins2" evidence="3">
    <location>
        <begin position="258"/>
        <end position="368"/>
    </location>
</feature>
<organism evidence="4 5">
    <name type="scientific">Oxalobacter formigenes OXCC13</name>
    <dbReference type="NCBI Taxonomy" id="556269"/>
    <lineage>
        <taxon>Bacteria</taxon>
        <taxon>Pseudomonadati</taxon>
        <taxon>Pseudomonadota</taxon>
        <taxon>Betaproteobacteria</taxon>
        <taxon>Burkholderiales</taxon>
        <taxon>Oxalobacteraceae</taxon>
        <taxon>Oxalobacter</taxon>
    </lineage>
</organism>
<dbReference type="EMBL" id="GG658170">
    <property type="protein sequence ID" value="EEO29307.1"/>
    <property type="molecule type" value="Genomic_DNA"/>
</dbReference>
<evidence type="ECO:0000313" key="4">
    <source>
        <dbReference type="EMBL" id="EEO29307.1"/>
    </source>
</evidence>
<evidence type="ECO:0000259" key="2">
    <source>
        <dbReference type="Pfam" id="PF13550"/>
    </source>
</evidence>
<dbReference type="Pfam" id="PF24801">
    <property type="entry name" value="FNIII-A_GpJ"/>
    <property type="match status" value="1"/>
</dbReference>
<keyword evidence="1" id="KW-0472">Membrane</keyword>
<evidence type="ECO:0000259" key="3">
    <source>
        <dbReference type="Pfam" id="PF24801"/>
    </source>
</evidence>
<reference evidence="4 5" key="1">
    <citation type="submission" date="2009-02" db="EMBL/GenBank/DDBJ databases">
        <title>The Genome Sequence of Oxalobacter formigenes OXCC13.</title>
        <authorList>
            <consortium name="The Broad Institute Genome Sequencing Platform"/>
            <person name="Ward D."/>
            <person name="Young S.K."/>
            <person name="Kodira C.D."/>
            <person name="Zeng Q."/>
            <person name="Koehrsen M."/>
            <person name="Alvarado L."/>
            <person name="Berlin A."/>
            <person name="Borenstein D."/>
            <person name="Chen Z."/>
            <person name="Engels R."/>
            <person name="Freedman E."/>
            <person name="Gellesch M."/>
            <person name="Goldberg J."/>
            <person name="Griggs A."/>
            <person name="Gujja S."/>
            <person name="Heiman D."/>
            <person name="Hepburn T."/>
            <person name="Howarth C."/>
            <person name="Jen D."/>
            <person name="Larson L."/>
            <person name="Lewis B."/>
            <person name="Mehta T."/>
            <person name="Park D."/>
            <person name="Pearson M."/>
            <person name="Roberts A."/>
            <person name="Saif S."/>
            <person name="Shea T."/>
            <person name="Shenoy N."/>
            <person name="Sisk P."/>
            <person name="Stolte C."/>
            <person name="Sykes S."/>
            <person name="Walk T."/>
            <person name="White J."/>
            <person name="Yandava C."/>
            <person name="Allison M.J."/>
            <person name="Lander E."/>
            <person name="Nusbaum C."/>
            <person name="Galagan J."/>
            <person name="Birren B."/>
        </authorList>
    </citation>
    <scope>NUCLEOTIDE SEQUENCE [LARGE SCALE GENOMIC DNA]</scope>
    <source>
        <strain evidence="4 5">OXCC13</strain>
    </source>
</reference>
<dbReference type="OrthoDB" id="8641246at2"/>
<dbReference type="eggNOG" id="COG4733">
    <property type="taxonomic scope" value="Bacteria"/>
</dbReference>
<dbReference type="HOGENOM" id="CLU_008822_0_0_4"/>
<feature type="transmembrane region" description="Helical" evidence="1">
    <location>
        <begin position="80"/>
        <end position="101"/>
    </location>
</feature>
<dbReference type="InterPro" id="IPR032876">
    <property type="entry name" value="J_dom"/>
</dbReference>
<feature type="transmembrane region" description="Helical" evidence="1">
    <location>
        <begin position="107"/>
        <end position="127"/>
    </location>
</feature>
<keyword evidence="1" id="KW-1133">Transmembrane helix</keyword>
<feature type="domain" description="Tip attachment protein J" evidence="2">
    <location>
        <begin position="473"/>
        <end position="605"/>
    </location>
</feature>
<evidence type="ECO:0000313" key="5">
    <source>
        <dbReference type="Proteomes" id="UP000005089"/>
    </source>
</evidence>
<dbReference type="InterPro" id="IPR055385">
    <property type="entry name" value="GpJ_HDII-ins2"/>
</dbReference>
<dbReference type="Pfam" id="PF13550">
    <property type="entry name" value="Phage-tail_3"/>
    <property type="match status" value="1"/>
</dbReference>
<dbReference type="RefSeq" id="WP_005879688.1">
    <property type="nucleotide sequence ID" value="NZ_CP019430.1"/>
</dbReference>
<dbReference type="STRING" id="847.BRW83_1926"/>
<sequence>MSIIAVHHNPWNPGKDVQRIKAVNGSRICDLAPVISKPYICLVNGEVILRKYWTREIAETDIVQFLVLPQGGGGSNPLRMILMLAVMVFAPYVGGVIGSALEFGKLATTFVTAAIGIVGAALVNVLIPAKTSSGSIASTESASPTYSVSSQGNSARIGEPIPVQYGRHISWPDFAASPYVEYSGNEQYLYQLFCIGQGEYDIETIRIEDTDINQFAEVSTEVIPPGAKLTLFPANVETSGEVSGQEMLTGTPLGAFVANEADTTANMLAFDVVCTRGLYWANDSGTLSEMSVSFRCEARLIDDYGTALSDWTVLGSEVIKAATSTPQRRSYRYTVSPGRYEARITRTDTKNTNSRAGHEICWASLRAYLEDAGTVYPGMTLLAVRIRATNNISQQASRKINVIATRKLPVWNPETGWSAPVATRSIAWAFADACKAEYSAKLNDGRIDLPALYELDRIWTGRGDYIDIRFDTKTTVWEALTTIARAGRAKPFRQGGMVRIIRDQPQSVPSGMFTMRNIVKGSFKVQYLMPTEETADAVDIEYFDARIWKWKTVKAKMPDSIAEKPVTVKLLGVTNRDQAWREGMYMAACNRFRRRVITLSTEMEGFIPTMGDLCIVAHDMPQWGQSASVMAYDPETRVLTLTEPLTWKAGETHYIALRRPNGSVFGPAAVTQGEAENQCVIAEGSEPDFTIRTGDTSEPTHTAFGWGETWRQPARALSLKPRGVNKVEIELVGEDDAVHLADTGNIPPETTHTQLPITQMRPILTGLIVRSMPNASERAVLSWEPSPWAEYYYIEQSSDMKTWTRSGESSAPNFSCIALYGNATYFRVCAAGIAVGPWAMVAYSSGSDYMWNPDESKLMWNADETALMWKN</sequence>
<name>C3X7Y1_OXAFO</name>
<dbReference type="GeneID" id="77135758"/>
<accession>C3X7Y1</accession>
<dbReference type="AlphaFoldDB" id="C3X7Y1"/>
<keyword evidence="1" id="KW-0812">Transmembrane</keyword>